<proteinExistence type="predicted"/>
<evidence type="ECO:0000313" key="2">
    <source>
        <dbReference type="Proteomes" id="UP000078224"/>
    </source>
</evidence>
<sequence>MSTKTLIVFFNLKSETNEAQYLQWAKESDLPAVNKLSSISSFEVFKGISMLGQDKPSPWAYFEVIHISSEEAFLNDIQTEQMQKIINQFNAFTEDVNFILTKKILS</sequence>
<dbReference type="Pfam" id="PF11639">
    <property type="entry name" value="HapK"/>
    <property type="match status" value="1"/>
</dbReference>
<dbReference type="RefSeq" id="WP_068909986.1">
    <property type="nucleotide sequence ID" value="NZ_LXEW01000048.1"/>
</dbReference>
<comment type="caution">
    <text evidence="1">The sequence shown here is derived from an EMBL/GenBank/DDBJ whole genome shotgun (WGS) entry which is preliminary data.</text>
</comment>
<dbReference type="SUPFAM" id="SSF54909">
    <property type="entry name" value="Dimeric alpha+beta barrel"/>
    <property type="match status" value="1"/>
</dbReference>
<protein>
    <submittedName>
        <fullName evidence="1">Uncharacterized protein</fullName>
    </submittedName>
</protein>
<accession>A0A1B7JJC3</accession>
<dbReference type="Gene3D" id="3.30.70.100">
    <property type="match status" value="1"/>
</dbReference>
<dbReference type="Proteomes" id="UP000078224">
    <property type="component" value="Unassembled WGS sequence"/>
</dbReference>
<keyword evidence="2" id="KW-1185">Reference proteome</keyword>
<gene>
    <name evidence="1" type="ORF">M998_3437</name>
</gene>
<reference evidence="1 2" key="1">
    <citation type="submission" date="2016-04" db="EMBL/GenBank/DDBJ databases">
        <title>ATOL: Assembling a taxonomically balanced genome-scale reconstruction of the evolutionary history of the Enterobacteriaceae.</title>
        <authorList>
            <person name="Plunkett G.III."/>
            <person name="Neeno-Eckwall E.C."/>
            <person name="Glasner J.D."/>
            <person name="Perna N.T."/>
        </authorList>
    </citation>
    <scope>NUCLEOTIDE SEQUENCE [LARGE SCALE GENOMIC DNA]</scope>
    <source>
        <strain evidence="1 2">ATCC 35613</strain>
    </source>
</reference>
<dbReference type="OrthoDB" id="4731620at2"/>
<name>A0A1B7JJC3_9GAMM</name>
<evidence type="ECO:0000313" key="1">
    <source>
        <dbReference type="EMBL" id="OAT48011.1"/>
    </source>
</evidence>
<dbReference type="PATRIC" id="fig|1354272.4.peg.3518"/>
<dbReference type="AlphaFoldDB" id="A0A1B7JJC3"/>
<dbReference type="EMBL" id="LXEW01000048">
    <property type="protein sequence ID" value="OAT48011.1"/>
    <property type="molecule type" value="Genomic_DNA"/>
</dbReference>
<dbReference type="InterPro" id="IPR021667">
    <property type="entry name" value="HapK"/>
</dbReference>
<dbReference type="InterPro" id="IPR011008">
    <property type="entry name" value="Dimeric_a/b-barrel"/>
</dbReference>
<organism evidence="1 2">
    <name type="scientific">Providencia heimbachae ATCC 35613</name>
    <dbReference type="NCBI Taxonomy" id="1354272"/>
    <lineage>
        <taxon>Bacteria</taxon>
        <taxon>Pseudomonadati</taxon>
        <taxon>Pseudomonadota</taxon>
        <taxon>Gammaproteobacteria</taxon>
        <taxon>Enterobacterales</taxon>
        <taxon>Morganellaceae</taxon>
        <taxon>Providencia</taxon>
    </lineage>
</organism>